<dbReference type="AlphaFoldDB" id="A0A4Y2PS20"/>
<evidence type="ECO:0000313" key="3">
    <source>
        <dbReference type="Proteomes" id="UP000499080"/>
    </source>
</evidence>
<dbReference type="PANTHER" id="PTHR22954">
    <property type="entry name" value="RETROVIRAL PROTEASE-RELATED"/>
    <property type="match status" value="1"/>
</dbReference>
<dbReference type="InterPro" id="IPR005312">
    <property type="entry name" value="DUF1759"/>
</dbReference>
<name>A0A4Y2PS20_ARAVE</name>
<feature type="coiled-coil region" evidence="1">
    <location>
        <begin position="40"/>
        <end position="70"/>
    </location>
</feature>
<dbReference type="EMBL" id="BGPR01012126">
    <property type="protein sequence ID" value="GBN54675.1"/>
    <property type="molecule type" value="Genomic_DNA"/>
</dbReference>
<protein>
    <submittedName>
        <fullName evidence="2">Uncharacterized protein</fullName>
    </submittedName>
</protein>
<evidence type="ECO:0000256" key="1">
    <source>
        <dbReference type="SAM" id="Coils"/>
    </source>
</evidence>
<reference evidence="2 3" key="1">
    <citation type="journal article" date="2019" name="Sci. Rep.">
        <title>Orb-weaving spider Araneus ventricosus genome elucidates the spidroin gene catalogue.</title>
        <authorList>
            <person name="Kono N."/>
            <person name="Nakamura H."/>
            <person name="Ohtoshi R."/>
            <person name="Moran D.A.P."/>
            <person name="Shinohara A."/>
            <person name="Yoshida Y."/>
            <person name="Fujiwara M."/>
            <person name="Mori M."/>
            <person name="Tomita M."/>
            <person name="Arakawa K."/>
        </authorList>
    </citation>
    <scope>NUCLEOTIDE SEQUENCE [LARGE SCALE GENOMIC DNA]</scope>
</reference>
<proteinExistence type="predicted"/>
<keyword evidence="3" id="KW-1185">Reference proteome</keyword>
<evidence type="ECO:0000313" key="2">
    <source>
        <dbReference type="EMBL" id="GBN54675.1"/>
    </source>
</evidence>
<sequence length="283" mass="32423">MDRGKAKRATVRQLFKKLVTKIESTIELPINERFTKVNKVESLFDLKNQLIEKIDELKKLDNEIEAIIDLNDLEGELIASDEYRKNGISCRTKIERCILLLEKESNVIPRNETRNNNDSNIPEPLERRDENNVIKLPRLDISIFSGNCSEWLNFWNSFEVAIHKNDSLSKIEKIAYLKTYLRGTALAAVSGFALTDQNYDSSIALIKERFGRSDLVISCHMNKLLMIESVKSVSNVTALRKMYDELEIQVRSLESLGFIGIGSDRFKSKKGNTPFGFRNSRSV</sequence>
<comment type="caution">
    <text evidence="2">The sequence shown here is derived from an EMBL/GenBank/DDBJ whole genome shotgun (WGS) entry which is preliminary data.</text>
</comment>
<dbReference type="Proteomes" id="UP000499080">
    <property type="component" value="Unassembled WGS sequence"/>
</dbReference>
<gene>
    <name evidence="2" type="ORF">AVEN_94099_1</name>
</gene>
<keyword evidence="1" id="KW-0175">Coiled coil</keyword>
<dbReference type="Pfam" id="PF03564">
    <property type="entry name" value="DUF1759"/>
    <property type="match status" value="1"/>
</dbReference>
<dbReference type="OrthoDB" id="6436367at2759"/>
<organism evidence="2 3">
    <name type="scientific">Araneus ventricosus</name>
    <name type="common">Orbweaver spider</name>
    <name type="synonym">Epeira ventricosa</name>
    <dbReference type="NCBI Taxonomy" id="182803"/>
    <lineage>
        <taxon>Eukaryota</taxon>
        <taxon>Metazoa</taxon>
        <taxon>Ecdysozoa</taxon>
        <taxon>Arthropoda</taxon>
        <taxon>Chelicerata</taxon>
        <taxon>Arachnida</taxon>
        <taxon>Araneae</taxon>
        <taxon>Araneomorphae</taxon>
        <taxon>Entelegynae</taxon>
        <taxon>Araneoidea</taxon>
        <taxon>Araneidae</taxon>
        <taxon>Araneus</taxon>
    </lineage>
</organism>
<accession>A0A4Y2PS20</accession>
<dbReference type="PANTHER" id="PTHR22954:SF3">
    <property type="entry name" value="PROTEIN CBG08539"/>
    <property type="match status" value="1"/>
</dbReference>